<accession>A0A1B8XY27</accession>
<dbReference type="GO" id="GO:0005576">
    <property type="term" value="C:extracellular region"/>
    <property type="evidence" value="ECO:0007669"/>
    <property type="project" value="UniProtKB-SubCell"/>
</dbReference>
<gene>
    <name evidence="5" type="ORF">XENTR_v90029673mg</name>
</gene>
<dbReference type="InterPro" id="IPR026645">
    <property type="entry name" value="Dermatopontin"/>
</dbReference>
<dbReference type="PANTHER" id="PTHR15040:SF3">
    <property type="entry name" value="SI:DKEY-14D8.6-RELATED"/>
    <property type="match status" value="1"/>
</dbReference>
<proteinExistence type="inferred from homology"/>
<evidence type="ECO:0000256" key="4">
    <source>
        <dbReference type="ARBA" id="ARBA00023157"/>
    </source>
</evidence>
<dbReference type="AlphaFoldDB" id="A0A1B8XY27"/>
<dbReference type="EMBL" id="KV460791">
    <property type="protein sequence ID" value="OCA15595.1"/>
    <property type="molecule type" value="Genomic_DNA"/>
</dbReference>
<protein>
    <submittedName>
        <fullName evidence="5">Uncharacterized protein</fullName>
    </submittedName>
</protein>
<evidence type="ECO:0000313" key="5">
    <source>
        <dbReference type="EMBL" id="OCA15595.1"/>
    </source>
</evidence>
<dbReference type="PANTHER" id="PTHR15040">
    <property type="entry name" value="DERMATOPONTIN-RELATED"/>
    <property type="match status" value="1"/>
</dbReference>
<dbReference type="Pfam" id="PF14704">
    <property type="entry name" value="DERM"/>
    <property type="match status" value="1"/>
</dbReference>
<reference evidence="5" key="3">
    <citation type="submission" date="2016-05" db="EMBL/GenBank/DDBJ databases">
        <title>WGS assembly of Xenopus tropicalis.</title>
        <authorList>
            <person name="Sessions A."/>
            <person name="Jenkins J."/>
            <person name="Mitros T."/>
            <person name="Lyons J.T."/>
            <person name="Dichmann D.S."/>
            <person name="Robert J."/>
            <person name="Harland R.M."/>
            <person name="Rokhsar D.S."/>
        </authorList>
    </citation>
    <scope>NUCLEOTIDE SEQUENCE</scope>
    <source>
        <strain evidence="5">Nigerian</strain>
    </source>
</reference>
<reference evidence="5" key="2">
    <citation type="journal article" date="2010" name="Science">
        <title>The genome of the Western clawed frog Xenopus tropicalis.</title>
        <authorList>
            <person name="Hellsten U."/>
            <person name="Harland R.M."/>
            <person name="Gilchrist M.J."/>
            <person name="Hendrix D."/>
            <person name="Jurka J."/>
            <person name="Kapitonov V."/>
            <person name="Ovcharenko I."/>
            <person name="Putnam N.H."/>
            <person name="Shu S."/>
            <person name="Taher L."/>
            <person name="Blitz I.L."/>
            <person name="Blumberg B."/>
            <person name="Dichmann D.S."/>
            <person name="Dubchak I."/>
            <person name="Amaya E."/>
            <person name="Detter J.C."/>
            <person name="Fletcher R."/>
            <person name="Gerhard D.S."/>
            <person name="Goodstein D."/>
            <person name="Graves T."/>
            <person name="Grigoriev I.V."/>
            <person name="Grimwood J."/>
            <person name="Kawashima T."/>
            <person name="Lindquist E."/>
            <person name="Lucas S.M."/>
            <person name="Mead P.E."/>
            <person name="Mitros T."/>
            <person name="Ogino H."/>
            <person name="Ohta Y."/>
            <person name="Poliakov A.V."/>
            <person name="Pollet N."/>
            <person name="Robert J."/>
            <person name="Salamov A."/>
            <person name="Sater A.K."/>
            <person name="Schmutz J."/>
            <person name="Terry A."/>
            <person name="Vize P.D."/>
            <person name="Warren W.C."/>
            <person name="Wells D."/>
            <person name="Wills A."/>
            <person name="Wilson R.K."/>
            <person name="Zimmerman L.B."/>
            <person name="Zorn A.M."/>
            <person name="Grainger R."/>
            <person name="Grammer T."/>
            <person name="Khokha M.K."/>
            <person name="Richardson P.M."/>
            <person name="Rokhsar D.S."/>
        </authorList>
    </citation>
    <scope>NUCLEOTIDE SEQUENCE [LARGE SCALE GENOMIC DNA]</scope>
    <source>
        <strain evidence="5">Nigerian</strain>
    </source>
</reference>
<sequence>MRDSQRWDRLWDFVCERLFNSVPTCEWSNYVNNIGQGFTFYCPTGQVLSGMGNELDAWESDRRWKFLCCKGEFLVNRNCSWSDYVNAFNGDLRWKASINHYLTGVLSITNSQTEDRRWRYYSCEK</sequence>
<comment type="subcellular location">
    <subcellularLocation>
        <location evidence="1">Secreted</location>
    </subcellularLocation>
</comment>
<evidence type="ECO:0000256" key="3">
    <source>
        <dbReference type="ARBA" id="ARBA00022525"/>
    </source>
</evidence>
<name>A0A1B8XY27_XENTR</name>
<keyword evidence="4" id="KW-1015">Disulfide bond</keyword>
<organism evidence="5">
    <name type="scientific">Xenopus tropicalis</name>
    <name type="common">Western clawed frog</name>
    <name type="synonym">Silurana tropicalis</name>
    <dbReference type="NCBI Taxonomy" id="8364"/>
    <lineage>
        <taxon>Eukaryota</taxon>
        <taxon>Metazoa</taxon>
        <taxon>Chordata</taxon>
        <taxon>Craniata</taxon>
        <taxon>Vertebrata</taxon>
        <taxon>Euteleostomi</taxon>
        <taxon>Amphibia</taxon>
        <taxon>Batrachia</taxon>
        <taxon>Anura</taxon>
        <taxon>Pipoidea</taxon>
        <taxon>Pipidae</taxon>
        <taxon>Xenopodinae</taxon>
        <taxon>Xenopus</taxon>
        <taxon>Silurana</taxon>
    </lineage>
</organism>
<reference evidence="5" key="1">
    <citation type="submission" date="2009-11" db="EMBL/GenBank/DDBJ databases">
        <authorList>
            <consortium name="US DOE Joint Genome Institute (JGI-PGF)"/>
            <person name="Ottilar R."/>
            <person name="Schmutz J."/>
            <person name="Salamov A."/>
            <person name="Cheng J.F."/>
            <person name="Lucas S."/>
            <person name="Pitluck S."/>
            <person name="Gundlach H."/>
            <person name="Guo Y."/>
            <person name="Haberer G."/>
            <person name="Nasrallah J."/>
            <person name="Mayer K.F.X."/>
            <person name="van de Peer Y."/>
            <person name="Weigel D."/>
            <person name="Grigoriev I.V."/>
        </authorList>
    </citation>
    <scope>NUCLEOTIDE SEQUENCE</scope>
    <source>
        <strain evidence="5">Nigerian</strain>
    </source>
</reference>
<evidence type="ECO:0000256" key="1">
    <source>
        <dbReference type="ARBA" id="ARBA00004613"/>
    </source>
</evidence>
<evidence type="ECO:0000256" key="2">
    <source>
        <dbReference type="ARBA" id="ARBA00008712"/>
    </source>
</evidence>
<keyword evidence="3" id="KW-0964">Secreted</keyword>
<comment type="similarity">
    <text evidence="2">Belongs to the dermatopontin family.</text>
</comment>